<feature type="signal peptide" evidence="1">
    <location>
        <begin position="1"/>
        <end position="25"/>
    </location>
</feature>
<dbReference type="EMBL" id="NQVE01000161">
    <property type="protein sequence ID" value="RAL43069.1"/>
    <property type="molecule type" value="Genomic_DNA"/>
</dbReference>
<evidence type="ECO:0000313" key="2">
    <source>
        <dbReference type="EMBL" id="RAL43069.1"/>
    </source>
</evidence>
<keyword evidence="1" id="KW-0052">Apoplast</keyword>
<dbReference type="Proteomes" id="UP000249390">
    <property type="component" value="Unassembled WGS sequence"/>
</dbReference>
<gene>
    <name evidence="2" type="ORF">DM860_009851</name>
</gene>
<protein>
    <recommendedName>
        <fullName evidence="1">Dirigent protein</fullName>
    </recommendedName>
</protein>
<keyword evidence="1" id="KW-0964">Secreted</keyword>
<keyword evidence="3" id="KW-1185">Reference proteome</keyword>
<comment type="caution">
    <text evidence="2">The sequence shown here is derived from an EMBL/GenBank/DDBJ whole genome shotgun (WGS) entry which is preliminary data.</text>
</comment>
<comment type="subcellular location">
    <subcellularLocation>
        <location evidence="1">Secreted</location>
        <location evidence="1">Extracellular space</location>
        <location evidence="1">Apoplast</location>
    </subcellularLocation>
</comment>
<comment type="subunit">
    <text evidence="1">Homodimer.</text>
</comment>
<proteinExistence type="inferred from homology"/>
<organism evidence="2 3">
    <name type="scientific">Cuscuta australis</name>
    <dbReference type="NCBI Taxonomy" id="267555"/>
    <lineage>
        <taxon>Eukaryota</taxon>
        <taxon>Viridiplantae</taxon>
        <taxon>Streptophyta</taxon>
        <taxon>Embryophyta</taxon>
        <taxon>Tracheophyta</taxon>
        <taxon>Spermatophyta</taxon>
        <taxon>Magnoliopsida</taxon>
        <taxon>eudicotyledons</taxon>
        <taxon>Gunneridae</taxon>
        <taxon>Pentapetalae</taxon>
        <taxon>asterids</taxon>
        <taxon>lamiids</taxon>
        <taxon>Solanales</taxon>
        <taxon>Convolvulaceae</taxon>
        <taxon>Cuscuteae</taxon>
        <taxon>Cuscuta</taxon>
        <taxon>Cuscuta subgen. Grammica</taxon>
        <taxon>Cuscuta sect. Cleistogrammica</taxon>
    </lineage>
</organism>
<evidence type="ECO:0000313" key="3">
    <source>
        <dbReference type="Proteomes" id="UP000249390"/>
    </source>
</evidence>
<dbReference type="GO" id="GO:0048046">
    <property type="term" value="C:apoplast"/>
    <property type="evidence" value="ECO:0007669"/>
    <property type="project" value="UniProtKB-SubCell"/>
</dbReference>
<reference evidence="2 3" key="1">
    <citation type="submission" date="2018-06" db="EMBL/GenBank/DDBJ databases">
        <title>The Genome of Cuscuta australis (Dodder) Provides Insight into the Evolution of Plant Parasitism.</title>
        <authorList>
            <person name="Liu H."/>
        </authorList>
    </citation>
    <scope>NUCLEOTIDE SEQUENCE [LARGE SCALE GENOMIC DNA]</scope>
    <source>
        <strain evidence="3">cv. Yunnan</strain>
        <tissue evidence="2">Vines</tissue>
    </source>
</reference>
<evidence type="ECO:0000256" key="1">
    <source>
        <dbReference type="RuleBase" id="RU363099"/>
    </source>
</evidence>
<feature type="chain" id="PRO_5016194493" description="Dirigent protein" evidence="1">
    <location>
        <begin position="26"/>
        <end position="109"/>
    </location>
</feature>
<comment type="similarity">
    <text evidence="1">Belongs to the plant dirigent protein family.</text>
</comment>
<comment type="function">
    <text evidence="1">Dirigent proteins impart stereoselectivity on the phenoxy radical-coupling reaction, yielding optically active lignans from two molecules of coniferyl alcohol in the biosynthesis of lignans, flavonolignans, and alkaloids and thus plays a central role in plant secondary metabolism.</text>
</comment>
<keyword evidence="1" id="KW-0732">Signal</keyword>
<dbReference type="PANTHER" id="PTHR21495">
    <property type="entry name" value="NUCLEOPORIN-RELATED"/>
    <property type="match status" value="1"/>
</dbReference>
<accession>A0A328DFT2</accession>
<dbReference type="Pfam" id="PF03018">
    <property type="entry name" value="Dirigent"/>
    <property type="match status" value="1"/>
</dbReference>
<name>A0A328DFT2_9ASTE</name>
<dbReference type="AlphaFoldDB" id="A0A328DFT2"/>
<dbReference type="InterPro" id="IPR004265">
    <property type="entry name" value="Dirigent"/>
</dbReference>
<sequence length="109" mass="11727">MVNPLFTLLPISALLLSSVPFPATGDDDDHLFGKSIHPKTLGLKKEKLSHFRFHWHDVLSGEAPTSVTVISPPRNSTTGFGTANMIDNPLTLRPELTSKCVGMAQGSSS</sequence>